<feature type="region of interest" description="Disordered" evidence="8">
    <location>
        <begin position="1"/>
        <end position="20"/>
    </location>
</feature>
<evidence type="ECO:0000256" key="4">
    <source>
        <dbReference type="ARBA" id="ARBA00022692"/>
    </source>
</evidence>
<feature type="transmembrane region" description="Helical" evidence="9">
    <location>
        <begin position="394"/>
        <end position="416"/>
    </location>
</feature>
<feature type="transmembrane region" description="Helical" evidence="9">
    <location>
        <begin position="325"/>
        <end position="346"/>
    </location>
</feature>
<organism evidence="11 12">
    <name type="scientific">Chloropicon roscoffensis</name>
    <dbReference type="NCBI Taxonomy" id="1461544"/>
    <lineage>
        <taxon>Eukaryota</taxon>
        <taxon>Viridiplantae</taxon>
        <taxon>Chlorophyta</taxon>
        <taxon>Chloropicophyceae</taxon>
        <taxon>Chloropicales</taxon>
        <taxon>Chloropicaceae</taxon>
        <taxon>Chloropicon</taxon>
    </lineage>
</organism>
<feature type="transmembrane region" description="Helical" evidence="9">
    <location>
        <begin position="367"/>
        <end position="388"/>
    </location>
</feature>
<dbReference type="Proteomes" id="UP001472866">
    <property type="component" value="Chromosome 14"/>
</dbReference>
<keyword evidence="7 9" id="KW-0472">Membrane</keyword>
<dbReference type="EMBL" id="CP151514">
    <property type="protein sequence ID" value="WZN66058.1"/>
    <property type="molecule type" value="Genomic_DNA"/>
</dbReference>
<comment type="subcellular location">
    <subcellularLocation>
        <location evidence="1">Membrane</location>
        <topology evidence="1">Multi-pass membrane protein</topology>
    </subcellularLocation>
</comment>
<feature type="compositionally biased region" description="Basic and acidic residues" evidence="8">
    <location>
        <begin position="612"/>
        <end position="631"/>
    </location>
</feature>
<sequence>MAGSCQQNHRRSSNGGVSLPVTFADAKKGIDRGDQDDQEGKANQLESTVNMVNGILGAGLLGMPFAFKSCGVVLGLVLLSLCLFTSRLSLHMLAQLGHATGLRSYEDLAQLAFGRTGTYAVNVCVILLNIGNIIAYMNIFVDTVLWFGHGWLFEDFEQAKNTLLTLTVVLGMLPVGISITSGKHMASLAYYAVSVYSVFCAYMTVRGLKSLMDPSQSASGSGAVGADGGPELVLWRPKGLIVAFPIMFYSFTAHNVIFPIYQNLKTPTLATMKAVTVSALTIVTTVYIVVGSSGYLMFRHLVKGDVLTNLGNDAATASMDDLLKFFYGSTSLATVPILLLPIKSCVFSTPVVKNFNRNTPLTMNKRGTLHCTVAVVTLGLALICGTLIPNIEFVFRLTGGSTCVTLGCILPSLIYLKLYQQVDRSSRGVGTKVSKRVLLGLAAFGLVSGVICTWSAVVDVDKADSEIRHHHHHLNDQAGNQFVVGVGREQVDTSAIVGLHASVAPEEAGGANYAATGGLEAMLQAEAASGVAEEEEGGEGAMDETPDPEFGGGAGDIDAGAEEAGALVTAADDFVDLTSESAAGAAEAGPSLESEGEEEEGVGDEILDDHDDSGRREGEEAAMGEEAHEADALGGAEDQAEEAALELGMEEDAGAL</sequence>
<dbReference type="AlphaFoldDB" id="A0AAX4PJL4"/>
<evidence type="ECO:0000256" key="8">
    <source>
        <dbReference type="SAM" id="MobiDB-lite"/>
    </source>
</evidence>
<feature type="transmembrane region" description="Helical" evidence="9">
    <location>
        <begin position="65"/>
        <end position="84"/>
    </location>
</feature>
<evidence type="ECO:0000313" key="11">
    <source>
        <dbReference type="EMBL" id="WZN66058.1"/>
    </source>
</evidence>
<protein>
    <submittedName>
        <fullName evidence="11">Sodium-coupled neutral amino acid transporter</fullName>
    </submittedName>
</protein>
<feature type="compositionally biased region" description="Acidic residues" evidence="8">
    <location>
        <begin position="594"/>
        <end position="611"/>
    </location>
</feature>
<evidence type="ECO:0000256" key="7">
    <source>
        <dbReference type="ARBA" id="ARBA00023136"/>
    </source>
</evidence>
<evidence type="ECO:0000313" key="12">
    <source>
        <dbReference type="Proteomes" id="UP001472866"/>
    </source>
</evidence>
<keyword evidence="12" id="KW-1185">Reference proteome</keyword>
<feature type="transmembrane region" description="Helical" evidence="9">
    <location>
        <begin position="240"/>
        <end position="262"/>
    </location>
</feature>
<gene>
    <name evidence="11" type="ORF">HKI87_14g76210</name>
</gene>
<dbReference type="GO" id="GO:0016020">
    <property type="term" value="C:membrane"/>
    <property type="evidence" value="ECO:0007669"/>
    <property type="project" value="UniProtKB-SubCell"/>
</dbReference>
<comment type="similarity">
    <text evidence="2">Belongs to the amino acid/polyamine transporter 2 family.</text>
</comment>
<keyword evidence="4 9" id="KW-0812">Transmembrane</keyword>
<reference evidence="11 12" key="1">
    <citation type="submission" date="2024-03" db="EMBL/GenBank/DDBJ databases">
        <title>Complete genome sequence of the green alga Chloropicon roscoffensis RCC1871.</title>
        <authorList>
            <person name="Lemieux C."/>
            <person name="Pombert J.-F."/>
            <person name="Otis C."/>
            <person name="Turmel M."/>
        </authorList>
    </citation>
    <scope>NUCLEOTIDE SEQUENCE [LARGE SCALE GENOMIC DNA]</scope>
    <source>
        <strain evidence="11 12">RCC1871</strain>
    </source>
</reference>
<feature type="compositionally biased region" description="Low complexity" evidence="8">
    <location>
        <begin position="582"/>
        <end position="593"/>
    </location>
</feature>
<feature type="compositionally biased region" description="Acidic residues" evidence="8">
    <location>
        <begin position="638"/>
        <end position="656"/>
    </location>
</feature>
<feature type="region of interest" description="Disordered" evidence="8">
    <location>
        <begin position="582"/>
        <end position="656"/>
    </location>
</feature>
<dbReference type="GO" id="GO:0015179">
    <property type="term" value="F:L-amino acid transmembrane transporter activity"/>
    <property type="evidence" value="ECO:0007669"/>
    <property type="project" value="TreeGrafter"/>
</dbReference>
<evidence type="ECO:0000256" key="3">
    <source>
        <dbReference type="ARBA" id="ARBA00022448"/>
    </source>
</evidence>
<evidence type="ECO:0000256" key="6">
    <source>
        <dbReference type="ARBA" id="ARBA00022989"/>
    </source>
</evidence>
<feature type="transmembrane region" description="Helical" evidence="9">
    <location>
        <begin position="119"/>
        <end position="141"/>
    </location>
</feature>
<dbReference type="Pfam" id="PF01490">
    <property type="entry name" value="Aa_trans"/>
    <property type="match status" value="1"/>
</dbReference>
<dbReference type="PANTHER" id="PTHR22950:SF458">
    <property type="entry name" value="SODIUM-COUPLED NEUTRAL AMINO ACID TRANSPORTER 11-RELATED"/>
    <property type="match status" value="1"/>
</dbReference>
<dbReference type="PANTHER" id="PTHR22950">
    <property type="entry name" value="AMINO ACID TRANSPORTER"/>
    <property type="match status" value="1"/>
</dbReference>
<evidence type="ECO:0000256" key="9">
    <source>
        <dbReference type="SAM" id="Phobius"/>
    </source>
</evidence>
<feature type="transmembrane region" description="Helical" evidence="9">
    <location>
        <begin position="161"/>
        <end position="181"/>
    </location>
</feature>
<feature type="transmembrane region" description="Helical" evidence="9">
    <location>
        <begin position="188"/>
        <end position="205"/>
    </location>
</feature>
<evidence type="ECO:0000256" key="5">
    <source>
        <dbReference type="ARBA" id="ARBA00022970"/>
    </source>
</evidence>
<evidence type="ECO:0000256" key="1">
    <source>
        <dbReference type="ARBA" id="ARBA00004141"/>
    </source>
</evidence>
<feature type="compositionally biased region" description="Acidic residues" evidence="8">
    <location>
        <begin position="532"/>
        <end position="547"/>
    </location>
</feature>
<keyword evidence="3" id="KW-0813">Transport</keyword>
<evidence type="ECO:0000259" key="10">
    <source>
        <dbReference type="Pfam" id="PF01490"/>
    </source>
</evidence>
<feature type="region of interest" description="Disordered" evidence="8">
    <location>
        <begin position="526"/>
        <end position="558"/>
    </location>
</feature>
<accession>A0AAX4PJL4</accession>
<proteinExistence type="inferred from homology"/>
<feature type="transmembrane region" description="Helical" evidence="9">
    <location>
        <begin position="437"/>
        <end position="457"/>
    </location>
</feature>
<keyword evidence="5" id="KW-0029">Amino-acid transport</keyword>
<feature type="domain" description="Amino acid transporter transmembrane" evidence="10">
    <location>
        <begin position="43"/>
        <end position="432"/>
    </location>
</feature>
<keyword evidence="6 9" id="KW-1133">Transmembrane helix</keyword>
<name>A0AAX4PJL4_9CHLO</name>
<feature type="transmembrane region" description="Helical" evidence="9">
    <location>
        <begin position="274"/>
        <end position="298"/>
    </location>
</feature>
<evidence type="ECO:0000256" key="2">
    <source>
        <dbReference type="ARBA" id="ARBA00008066"/>
    </source>
</evidence>
<dbReference type="InterPro" id="IPR013057">
    <property type="entry name" value="AA_transpt_TM"/>
</dbReference>